<evidence type="ECO:0000313" key="2">
    <source>
        <dbReference type="EMBL" id="GAU19884.1"/>
    </source>
</evidence>
<dbReference type="EMBL" id="DF973205">
    <property type="protein sequence ID" value="GAU19884.1"/>
    <property type="molecule type" value="Genomic_DNA"/>
</dbReference>
<protein>
    <recommendedName>
        <fullName evidence="1">Reverse transcriptase zinc-binding domain-containing protein</fullName>
    </recommendedName>
</protein>
<dbReference type="OrthoDB" id="1436790at2759"/>
<dbReference type="AlphaFoldDB" id="A0A2Z6LPI9"/>
<organism evidence="2 3">
    <name type="scientific">Trifolium subterraneum</name>
    <name type="common">Subterranean clover</name>
    <dbReference type="NCBI Taxonomy" id="3900"/>
    <lineage>
        <taxon>Eukaryota</taxon>
        <taxon>Viridiplantae</taxon>
        <taxon>Streptophyta</taxon>
        <taxon>Embryophyta</taxon>
        <taxon>Tracheophyta</taxon>
        <taxon>Spermatophyta</taxon>
        <taxon>Magnoliopsida</taxon>
        <taxon>eudicotyledons</taxon>
        <taxon>Gunneridae</taxon>
        <taxon>Pentapetalae</taxon>
        <taxon>rosids</taxon>
        <taxon>fabids</taxon>
        <taxon>Fabales</taxon>
        <taxon>Fabaceae</taxon>
        <taxon>Papilionoideae</taxon>
        <taxon>50 kb inversion clade</taxon>
        <taxon>NPAAA clade</taxon>
        <taxon>Hologalegina</taxon>
        <taxon>IRL clade</taxon>
        <taxon>Trifolieae</taxon>
        <taxon>Trifolium</taxon>
    </lineage>
</organism>
<dbReference type="InterPro" id="IPR026960">
    <property type="entry name" value="RVT-Znf"/>
</dbReference>
<sequence>MPNVSYKWVWRHDIGNDYSVRDAYTLLTTTDSFEVDDTSDLIWHKQVPVKVSLLAWRLLPNRLPTKDNLTTHNIIPQDSQMCVTVCGGLETTHHLFLSCPIFASLWGSVGSWVAYYQLLRLHYRIILSNSFILPEGRDPVVLSCSSFGYDAFGFFGTRGITKFLRLRKR</sequence>
<dbReference type="Proteomes" id="UP000242715">
    <property type="component" value="Unassembled WGS sequence"/>
</dbReference>
<dbReference type="Pfam" id="PF13966">
    <property type="entry name" value="zf-RVT"/>
    <property type="match status" value="1"/>
</dbReference>
<feature type="domain" description="Reverse transcriptase zinc-binding" evidence="1">
    <location>
        <begin position="18"/>
        <end position="106"/>
    </location>
</feature>
<reference evidence="3" key="1">
    <citation type="journal article" date="2017" name="Front. Plant Sci.">
        <title>Climate Clever Clovers: New Paradigm to Reduce the Environmental Footprint of Ruminants by Breeding Low Methanogenic Forages Utilizing Haplotype Variation.</title>
        <authorList>
            <person name="Kaur P."/>
            <person name="Appels R."/>
            <person name="Bayer P.E."/>
            <person name="Keeble-Gagnere G."/>
            <person name="Wang J."/>
            <person name="Hirakawa H."/>
            <person name="Shirasawa K."/>
            <person name="Vercoe P."/>
            <person name="Stefanova K."/>
            <person name="Durmic Z."/>
            <person name="Nichols P."/>
            <person name="Revell C."/>
            <person name="Isobe S.N."/>
            <person name="Edwards D."/>
            <person name="Erskine W."/>
        </authorList>
    </citation>
    <scope>NUCLEOTIDE SEQUENCE [LARGE SCALE GENOMIC DNA]</scope>
    <source>
        <strain evidence="3">cv. Daliak</strain>
    </source>
</reference>
<name>A0A2Z6LPI9_TRISU</name>
<proteinExistence type="predicted"/>
<keyword evidence="3" id="KW-1185">Reference proteome</keyword>
<accession>A0A2Z6LPI9</accession>
<gene>
    <name evidence="2" type="ORF">TSUD_171100</name>
</gene>
<evidence type="ECO:0000313" key="3">
    <source>
        <dbReference type="Proteomes" id="UP000242715"/>
    </source>
</evidence>
<evidence type="ECO:0000259" key="1">
    <source>
        <dbReference type="Pfam" id="PF13966"/>
    </source>
</evidence>